<dbReference type="CDD" id="cd00303">
    <property type="entry name" value="retropepsin_like"/>
    <property type="match status" value="1"/>
</dbReference>
<proteinExistence type="predicted"/>
<dbReference type="PROSITE" id="PS00141">
    <property type="entry name" value="ASP_PROTEASE"/>
    <property type="match status" value="1"/>
</dbReference>
<evidence type="ECO:0000313" key="3">
    <source>
        <dbReference type="Proteomes" id="UP001152795"/>
    </source>
</evidence>
<evidence type="ECO:0000313" key="2">
    <source>
        <dbReference type="EMBL" id="CAB3976941.1"/>
    </source>
</evidence>
<dbReference type="GO" id="GO:0003676">
    <property type="term" value="F:nucleic acid binding"/>
    <property type="evidence" value="ECO:0007669"/>
    <property type="project" value="InterPro"/>
</dbReference>
<dbReference type="PANTHER" id="PTHR37984:SF9">
    <property type="entry name" value="INTEGRASE CATALYTIC DOMAIN-CONTAINING PROTEIN"/>
    <property type="match status" value="1"/>
</dbReference>
<dbReference type="PANTHER" id="PTHR37984">
    <property type="entry name" value="PROTEIN CBG26694"/>
    <property type="match status" value="1"/>
</dbReference>
<dbReference type="EMBL" id="CACRXK020000021">
    <property type="protein sequence ID" value="CAB3976941.1"/>
    <property type="molecule type" value="Genomic_DNA"/>
</dbReference>
<dbReference type="OrthoDB" id="10068383at2759"/>
<dbReference type="Gene3D" id="2.40.70.10">
    <property type="entry name" value="Acid Proteases"/>
    <property type="match status" value="1"/>
</dbReference>
<comment type="caution">
    <text evidence="2">The sequence shown here is derived from an EMBL/GenBank/DDBJ whole genome shotgun (WGS) entry which is preliminary data.</text>
</comment>
<dbReference type="InterPro" id="IPR001969">
    <property type="entry name" value="Aspartic_peptidase_AS"/>
</dbReference>
<gene>
    <name evidence="2" type="ORF">PACLA_8A001730</name>
</gene>
<name>A0A7D9H6W9_PARCT</name>
<dbReference type="InterPro" id="IPR021109">
    <property type="entry name" value="Peptidase_aspartic_dom_sf"/>
</dbReference>
<dbReference type="AlphaFoldDB" id="A0A7D9H6W9"/>
<dbReference type="GO" id="GO:0006508">
    <property type="term" value="P:proteolysis"/>
    <property type="evidence" value="ECO:0007669"/>
    <property type="project" value="InterPro"/>
</dbReference>
<dbReference type="PROSITE" id="PS50158">
    <property type="entry name" value="ZF_CCHC"/>
    <property type="match status" value="1"/>
</dbReference>
<dbReference type="InterPro" id="IPR001878">
    <property type="entry name" value="Znf_CCHC"/>
</dbReference>
<dbReference type="InterPro" id="IPR050951">
    <property type="entry name" value="Retrovirus_Pol_polyprotein"/>
</dbReference>
<keyword evidence="3" id="KW-1185">Reference proteome</keyword>
<feature type="compositionally biased region" description="Polar residues" evidence="1">
    <location>
        <begin position="218"/>
        <end position="232"/>
    </location>
</feature>
<dbReference type="GO" id="GO:0004190">
    <property type="term" value="F:aspartic-type endopeptidase activity"/>
    <property type="evidence" value="ECO:0007669"/>
    <property type="project" value="InterPro"/>
</dbReference>
<sequence length="409" mass="45259">MASLPDFPPFNVHEDSNAGPRWKKWLTRFERLLCGLNITADKRKTALLLHYAGPDVDDIYDTLPTSSNEDYKTVVEKLNHDPAKEINDHIILTCTSNSLRRRALRDNLDLPNLMKTGRAIELSEKQASQVEQQEFSSVNSVRHGNIQQPNTEATDPPRSRFENQRLRNFRGAEQSRARETCGNCGGTYPHIRVCPARGKDCKSCGKIGHFARVCRTKPPSSQHVKNVTHTRPQSPPDSDSEPDYAFTIANLSGTPASPKCHVNIAGHSVSVMIDSGASVNILDDATFNKITRNKGISLEQTNHKIYSYGSLRPLPLKGVIKTNISTDSKHLSAQFHVVHGNSGNLLSYTTACQLNLLKVTINSTTHHIPSTNQYPPEFECLFSGIGKLTGKTGKLHIDPDVSPKQPPST</sequence>
<feature type="region of interest" description="Disordered" evidence="1">
    <location>
        <begin position="130"/>
        <end position="161"/>
    </location>
</feature>
<organism evidence="2 3">
    <name type="scientific">Paramuricea clavata</name>
    <name type="common">Red gorgonian</name>
    <name type="synonym">Violescent sea-whip</name>
    <dbReference type="NCBI Taxonomy" id="317549"/>
    <lineage>
        <taxon>Eukaryota</taxon>
        <taxon>Metazoa</taxon>
        <taxon>Cnidaria</taxon>
        <taxon>Anthozoa</taxon>
        <taxon>Octocorallia</taxon>
        <taxon>Malacalcyonacea</taxon>
        <taxon>Plexauridae</taxon>
        <taxon>Paramuricea</taxon>
    </lineage>
</organism>
<reference evidence="2" key="1">
    <citation type="submission" date="2020-04" db="EMBL/GenBank/DDBJ databases">
        <authorList>
            <person name="Alioto T."/>
            <person name="Alioto T."/>
            <person name="Gomez Garrido J."/>
        </authorList>
    </citation>
    <scope>NUCLEOTIDE SEQUENCE</scope>
    <source>
        <strain evidence="2">A484AB</strain>
    </source>
</reference>
<accession>A0A7D9H6W9</accession>
<dbReference type="SMART" id="SM00343">
    <property type="entry name" value="ZnF_C2HC"/>
    <property type="match status" value="2"/>
</dbReference>
<dbReference type="GO" id="GO:0008270">
    <property type="term" value="F:zinc ion binding"/>
    <property type="evidence" value="ECO:0007669"/>
    <property type="project" value="InterPro"/>
</dbReference>
<feature type="region of interest" description="Disordered" evidence="1">
    <location>
        <begin position="218"/>
        <end position="242"/>
    </location>
</feature>
<protein>
    <submittedName>
        <fullName evidence="2">Retrovirus-related Pol poly from transposon</fullName>
    </submittedName>
</protein>
<dbReference type="Proteomes" id="UP001152795">
    <property type="component" value="Unassembled WGS sequence"/>
</dbReference>
<dbReference type="SUPFAM" id="SSF50630">
    <property type="entry name" value="Acid proteases"/>
    <property type="match status" value="1"/>
</dbReference>
<feature type="compositionally biased region" description="Polar residues" evidence="1">
    <location>
        <begin position="130"/>
        <end position="153"/>
    </location>
</feature>
<dbReference type="Gene3D" id="4.10.60.10">
    <property type="entry name" value="Zinc finger, CCHC-type"/>
    <property type="match status" value="1"/>
</dbReference>
<evidence type="ECO:0000256" key="1">
    <source>
        <dbReference type="SAM" id="MobiDB-lite"/>
    </source>
</evidence>